<feature type="disulfide bond" evidence="20">
    <location>
        <begin position="101"/>
        <end position="106"/>
    </location>
</feature>
<dbReference type="CDD" id="cd00693">
    <property type="entry name" value="secretory_peroxidase"/>
    <property type="match status" value="1"/>
</dbReference>
<keyword evidence="9" id="KW-0732">Signal</keyword>
<evidence type="ECO:0000256" key="16">
    <source>
        <dbReference type="PIRSR" id="PIRSR600823-1"/>
    </source>
</evidence>
<keyword evidence="14" id="KW-0325">Glycoprotein</keyword>
<feature type="binding site" evidence="18">
    <location>
        <position position="103"/>
    </location>
    <ligand>
        <name>Ca(2+)</name>
        <dbReference type="ChEBI" id="CHEBI:29108"/>
        <label>1</label>
    </ligand>
</feature>
<evidence type="ECO:0000256" key="18">
    <source>
        <dbReference type="PIRSR" id="PIRSR600823-3"/>
    </source>
</evidence>
<feature type="disulfide bond" evidence="20">
    <location>
        <begin position="68"/>
        <end position="150"/>
    </location>
</feature>
<evidence type="ECO:0000256" key="10">
    <source>
        <dbReference type="ARBA" id="ARBA00022837"/>
    </source>
</evidence>
<feature type="active site" description="Proton acceptor" evidence="16">
    <location>
        <position position="99"/>
    </location>
</feature>
<feature type="binding site" description="axial binding residue" evidence="18">
    <location>
        <position position="238"/>
    </location>
    <ligand>
        <name>heme b</name>
        <dbReference type="ChEBI" id="CHEBI:60344"/>
    </ligand>
    <ligandPart>
        <name>Fe</name>
        <dbReference type="ChEBI" id="CHEBI:18248"/>
    </ligandPart>
</feature>
<name>A0A921UI59_SORBI</name>
<evidence type="ECO:0000256" key="5">
    <source>
        <dbReference type="ARBA" id="ARBA00022525"/>
    </source>
</evidence>
<comment type="similarity">
    <text evidence="4">Belongs to the peroxidase family. Ascorbate peroxidase subfamily.</text>
</comment>
<dbReference type="PROSITE" id="PS00436">
    <property type="entry name" value="PEROXIDASE_2"/>
    <property type="match status" value="1"/>
</dbReference>
<feature type="binding site" evidence="18">
    <location>
        <position position="276"/>
    </location>
    <ligand>
        <name>Ca(2+)</name>
        <dbReference type="ChEBI" id="CHEBI:29108"/>
        <label>2</label>
    </ligand>
</feature>
<feature type="binding site" evidence="18">
    <location>
        <position position="271"/>
    </location>
    <ligand>
        <name>Ca(2+)</name>
        <dbReference type="ChEBI" id="CHEBI:29108"/>
        <label>2</label>
    </ligand>
</feature>
<dbReference type="InterPro" id="IPR010255">
    <property type="entry name" value="Haem_peroxidase_sf"/>
</dbReference>
<evidence type="ECO:0000256" key="17">
    <source>
        <dbReference type="PIRSR" id="PIRSR600823-2"/>
    </source>
</evidence>
<comment type="similarity">
    <text evidence="21">Belongs to the peroxidase family. Classical plant (class III) peroxidase subfamily.</text>
</comment>
<evidence type="ECO:0000256" key="12">
    <source>
        <dbReference type="ARBA" id="ARBA00023004"/>
    </source>
</evidence>
<comment type="caution">
    <text evidence="23">The sequence shown here is derived from an EMBL/GenBank/DDBJ whole genome shotgun (WGS) entry which is preliminary data.</text>
</comment>
<evidence type="ECO:0000259" key="22">
    <source>
        <dbReference type="PROSITE" id="PS50873"/>
    </source>
</evidence>
<protein>
    <recommendedName>
        <fullName evidence="21">Peroxidase</fullName>
        <ecNumber evidence="21">1.11.1.7</ecNumber>
    </recommendedName>
</protein>
<dbReference type="Pfam" id="PF00141">
    <property type="entry name" value="peroxidase"/>
    <property type="match status" value="1"/>
</dbReference>
<dbReference type="InterPro" id="IPR019793">
    <property type="entry name" value="Peroxidases_heam-ligand_BS"/>
</dbReference>
<dbReference type="PANTHER" id="PTHR31388:SF264">
    <property type="entry name" value="PEROXIDASE 59"/>
    <property type="match status" value="1"/>
</dbReference>
<comment type="function">
    <text evidence="2">Removal of H(2)O(2), oxidation of toxic reductants, biosynthesis and degradation of lignin, suberization, auxin catabolism, response to environmental stresses such as wounding, pathogen attack and oxidative stress. These functions might be dependent on each isozyme/isoform in each plant tissue.</text>
</comment>
<reference evidence="23" key="2">
    <citation type="submission" date="2020-10" db="EMBL/GenBank/DDBJ databases">
        <authorList>
            <person name="Cooper E.A."/>
            <person name="Brenton Z.W."/>
            <person name="Flinn B.S."/>
            <person name="Jenkins J."/>
            <person name="Shu S."/>
            <person name="Flowers D."/>
            <person name="Luo F."/>
            <person name="Wang Y."/>
            <person name="Xia P."/>
            <person name="Barry K."/>
            <person name="Daum C."/>
            <person name="Lipzen A."/>
            <person name="Yoshinaga Y."/>
            <person name="Schmutz J."/>
            <person name="Saski C."/>
            <person name="Vermerris W."/>
            <person name="Kresovich S."/>
        </authorList>
    </citation>
    <scope>NUCLEOTIDE SEQUENCE</scope>
</reference>
<evidence type="ECO:0000256" key="4">
    <source>
        <dbReference type="ARBA" id="ARBA00006873"/>
    </source>
</evidence>
<dbReference type="Gene3D" id="1.10.420.10">
    <property type="entry name" value="Peroxidase, domain 2"/>
    <property type="match status" value="2"/>
</dbReference>
<keyword evidence="10 18" id="KW-0106">Calcium</keyword>
<feature type="binding site" evidence="18">
    <location>
        <position position="109"/>
    </location>
    <ligand>
        <name>Ca(2+)</name>
        <dbReference type="ChEBI" id="CHEBI:29108"/>
        <label>1</label>
    </ligand>
</feature>
<evidence type="ECO:0000256" key="19">
    <source>
        <dbReference type="PIRSR" id="PIRSR600823-4"/>
    </source>
</evidence>
<keyword evidence="11 21" id="KW-0560">Oxidoreductase</keyword>
<dbReference type="PROSITE" id="PS00435">
    <property type="entry name" value="PEROXIDASE_1"/>
    <property type="match status" value="1"/>
</dbReference>
<dbReference type="PRINTS" id="PR00458">
    <property type="entry name" value="PEROXIDASE"/>
</dbReference>
<reference evidence="23" key="1">
    <citation type="journal article" date="2019" name="BMC Genomics">
        <title>A new reference genome for Sorghum bicolor reveals high levels of sequence similarity between sweet and grain genotypes: implications for the genetics of sugar metabolism.</title>
        <authorList>
            <person name="Cooper E.A."/>
            <person name="Brenton Z.W."/>
            <person name="Flinn B.S."/>
            <person name="Jenkins J."/>
            <person name="Shu S."/>
            <person name="Flowers D."/>
            <person name="Luo F."/>
            <person name="Wang Y."/>
            <person name="Xia P."/>
            <person name="Barry K."/>
            <person name="Daum C."/>
            <person name="Lipzen A."/>
            <person name="Yoshinaga Y."/>
            <person name="Schmutz J."/>
            <person name="Saski C."/>
            <person name="Vermerris W."/>
            <person name="Kresovich S."/>
        </authorList>
    </citation>
    <scope>NUCLEOTIDE SEQUENCE</scope>
</reference>
<comment type="subcellular location">
    <subcellularLocation>
        <location evidence="3 21">Secreted</location>
    </subcellularLocation>
</comment>
<dbReference type="GO" id="GO:0042744">
    <property type="term" value="P:hydrogen peroxide catabolic process"/>
    <property type="evidence" value="ECO:0007669"/>
    <property type="project" value="UniProtKB-KW"/>
</dbReference>
<evidence type="ECO:0000256" key="8">
    <source>
        <dbReference type="ARBA" id="ARBA00022723"/>
    </source>
</evidence>
<evidence type="ECO:0000256" key="6">
    <source>
        <dbReference type="ARBA" id="ARBA00022559"/>
    </source>
</evidence>
<evidence type="ECO:0000256" key="1">
    <source>
        <dbReference type="ARBA" id="ARBA00000189"/>
    </source>
</evidence>
<dbReference type="Gene3D" id="1.10.520.10">
    <property type="match status" value="2"/>
</dbReference>
<keyword evidence="7 21" id="KW-0349">Heme</keyword>
<feature type="binding site" evidence="18">
    <location>
        <position position="123"/>
    </location>
    <ligand>
        <name>Ca(2+)</name>
        <dbReference type="ChEBI" id="CHEBI:29108"/>
        <label>1</label>
    </ligand>
</feature>
<dbReference type="InterPro" id="IPR002016">
    <property type="entry name" value="Haem_peroxidase"/>
</dbReference>
<dbReference type="AlphaFoldDB" id="A0A921UI59"/>
<proteinExistence type="inferred from homology"/>
<evidence type="ECO:0000256" key="20">
    <source>
        <dbReference type="PIRSR" id="PIRSR600823-5"/>
    </source>
</evidence>
<feature type="site" description="Transition state stabilizer" evidence="19">
    <location>
        <position position="95"/>
    </location>
</feature>
<evidence type="ECO:0000313" key="24">
    <source>
        <dbReference type="Proteomes" id="UP000807115"/>
    </source>
</evidence>
<dbReference type="SUPFAM" id="SSF48113">
    <property type="entry name" value="Heme-dependent peroxidases"/>
    <property type="match status" value="1"/>
</dbReference>
<dbReference type="GO" id="GO:0006979">
    <property type="term" value="P:response to oxidative stress"/>
    <property type="evidence" value="ECO:0007669"/>
    <property type="project" value="UniProtKB-UniRule"/>
</dbReference>
<accession>A0A921UI59</accession>
<evidence type="ECO:0000256" key="13">
    <source>
        <dbReference type="ARBA" id="ARBA00023157"/>
    </source>
</evidence>
<keyword evidence="6 21" id="KW-0575">Peroxidase</keyword>
<dbReference type="GO" id="GO:0005576">
    <property type="term" value="C:extracellular region"/>
    <property type="evidence" value="ECO:0007669"/>
    <property type="project" value="UniProtKB-SubCell"/>
</dbReference>
<dbReference type="GO" id="GO:0140825">
    <property type="term" value="F:lactoperoxidase activity"/>
    <property type="evidence" value="ECO:0007669"/>
    <property type="project" value="UniProtKB-EC"/>
</dbReference>
<dbReference type="InterPro" id="IPR000823">
    <property type="entry name" value="Peroxidase_pln"/>
</dbReference>
<feature type="binding site" evidence="18">
    <location>
        <position position="107"/>
    </location>
    <ligand>
        <name>Ca(2+)</name>
        <dbReference type="ChEBI" id="CHEBI:29108"/>
        <label>1</label>
    </ligand>
</feature>
<keyword evidence="12 18" id="KW-0408">Iron</keyword>
<dbReference type="GO" id="GO:0046872">
    <property type="term" value="F:metal ion binding"/>
    <property type="evidence" value="ECO:0007669"/>
    <property type="project" value="UniProtKB-UniRule"/>
</dbReference>
<comment type="cofactor">
    <cofactor evidence="18 21">
        <name>Ca(2+)</name>
        <dbReference type="ChEBI" id="CHEBI:29108"/>
    </cofactor>
    <text evidence="18 21">Binds 2 calcium ions per subunit.</text>
</comment>
<sequence length="349" mass="37960">MTTCGETCELVPAAPRKNRSVLAKAKLAMAASSSTTTTGGHYMFLVALSLLSFAAYGQLSEQFYAAKCPSLDQIIKAEVDRTLSVDRRMGASLLRLFFHDCFVQGCDASVLLDDDAAKSITSEKTAGPNDKSLRGFDVIDRIKDQVEAACGVPGARVGVVSCADILALVTKQAVIYLAGQPGWAGWSLLLGRRDSTTANKDEANTVLPSPDSELTTLIEAFKNKNFTGRELVALSGAHTIGVAQCGNVDETQRQKCIDANNNNTFPLDDETPVDFDKGYYDNLLRDKGLLHSDRVLVDSNDLKLLVLQYARRKDLFFKDFANAMEKMSLMSVLTGTSGEIRLNCSRVNY</sequence>
<dbReference type="EC" id="1.11.1.7" evidence="21"/>
<comment type="catalytic activity">
    <reaction evidence="1 21">
        <text>2 a phenolic donor + H2O2 = 2 a phenolic radical donor + 2 H2O</text>
        <dbReference type="Rhea" id="RHEA:56136"/>
        <dbReference type="ChEBI" id="CHEBI:15377"/>
        <dbReference type="ChEBI" id="CHEBI:16240"/>
        <dbReference type="ChEBI" id="CHEBI:139520"/>
        <dbReference type="ChEBI" id="CHEBI:139521"/>
        <dbReference type="EC" id="1.11.1.7"/>
    </reaction>
</comment>
<dbReference type="Proteomes" id="UP000807115">
    <property type="component" value="Chromosome 4"/>
</dbReference>
<keyword evidence="15 21" id="KW-0376">Hydrogen peroxide</keyword>
<comment type="cofactor">
    <cofactor evidence="18 21">
        <name>heme b</name>
        <dbReference type="ChEBI" id="CHEBI:60344"/>
    </cofactor>
    <text evidence="18 21">Binds 1 heme b (iron(II)-protoporphyrin IX) group per subunit.</text>
</comment>
<feature type="binding site" evidence="18">
    <location>
        <position position="100"/>
    </location>
    <ligand>
        <name>Ca(2+)</name>
        <dbReference type="ChEBI" id="CHEBI:29108"/>
        <label>1</label>
    </ligand>
</feature>
<evidence type="ECO:0000256" key="21">
    <source>
        <dbReference type="RuleBase" id="RU362060"/>
    </source>
</evidence>
<dbReference type="PANTHER" id="PTHR31388">
    <property type="entry name" value="PEROXIDASE 72-RELATED"/>
    <property type="match status" value="1"/>
</dbReference>
<feature type="binding site" evidence="17">
    <location>
        <position position="208"/>
    </location>
    <ligand>
        <name>substrate</name>
    </ligand>
</feature>
<dbReference type="InterPro" id="IPR033905">
    <property type="entry name" value="Secretory_peroxidase"/>
</dbReference>
<feature type="binding site" evidence="18">
    <location>
        <position position="268"/>
    </location>
    <ligand>
        <name>Ca(2+)</name>
        <dbReference type="ChEBI" id="CHEBI:29108"/>
        <label>2</label>
    </ligand>
</feature>
<evidence type="ECO:0000256" key="2">
    <source>
        <dbReference type="ARBA" id="ARBA00002322"/>
    </source>
</evidence>
<evidence type="ECO:0000256" key="3">
    <source>
        <dbReference type="ARBA" id="ARBA00004613"/>
    </source>
</evidence>
<keyword evidence="5 21" id="KW-0964">Secreted</keyword>
<feature type="disulfide bond" evidence="20">
    <location>
        <begin position="245"/>
        <end position="256"/>
    </location>
</feature>
<dbReference type="GO" id="GO:0020037">
    <property type="term" value="F:heme binding"/>
    <property type="evidence" value="ECO:0007669"/>
    <property type="project" value="UniProtKB-UniRule"/>
</dbReference>
<feature type="domain" description="Plant heme peroxidase family profile" evidence="22">
    <location>
        <begin position="58"/>
        <end position="348"/>
    </location>
</feature>
<evidence type="ECO:0000256" key="9">
    <source>
        <dbReference type="ARBA" id="ARBA00022729"/>
    </source>
</evidence>
<evidence type="ECO:0000256" key="14">
    <source>
        <dbReference type="ARBA" id="ARBA00023180"/>
    </source>
</evidence>
<dbReference type="PRINTS" id="PR00461">
    <property type="entry name" value="PLPEROXIDASE"/>
</dbReference>
<feature type="disulfide bond" evidence="20">
    <location>
        <begin position="162"/>
        <end position="344"/>
    </location>
</feature>
<dbReference type="EMBL" id="CM027683">
    <property type="protein sequence ID" value="KAG0532524.1"/>
    <property type="molecule type" value="Genomic_DNA"/>
</dbReference>
<feature type="binding site" evidence="18">
    <location>
        <position position="105"/>
    </location>
    <ligand>
        <name>Ca(2+)</name>
        <dbReference type="ChEBI" id="CHEBI:29108"/>
        <label>1</label>
    </ligand>
</feature>
<gene>
    <name evidence="23" type="ORF">BDA96_04G114700</name>
</gene>
<evidence type="ECO:0000313" key="23">
    <source>
        <dbReference type="EMBL" id="KAG0532524.1"/>
    </source>
</evidence>
<evidence type="ECO:0000256" key="11">
    <source>
        <dbReference type="ARBA" id="ARBA00023002"/>
    </source>
</evidence>
<organism evidence="23 24">
    <name type="scientific">Sorghum bicolor</name>
    <name type="common">Sorghum</name>
    <name type="synonym">Sorghum vulgare</name>
    <dbReference type="NCBI Taxonomy" id="4558"/>
    <lineage>
        <taxon>Eukaryota</taxon>
        <taxon>Viridiplantae</taxon>
        <taxon>Streptophyta</taxon>
        <taxon>Embryophyta</taxon>
        <taxon>Tracheophyta</taxon>
        <taxon>Spermatophyta</taxon>
        <taxon>Magnoliopsida</taxon>
        <taxon>Liliopsida</taxon>
        <taxon>Poales</taxon>
        <taxon>Poaceae</taxon>
        <taxon>PACMAD clade</taxon>
        <taxon>Panicoideae</taxon>
        <taxon>Andropogonodae</taxon>
        <taxon>Andropogoneae</taxon>
        <taxon>Sorghinae</taxon>
        <taxon>Sorghum</taxon>
    </lineage>
</organism>
<dbReference type="InterPro" id="IPR019794">
    <property type="entry name" value="Peroxidases_AS"/>
</dbReference>
<feature type="binding site" evidence="18">
    <location>
        <position position="239"/>
    </location>
    <ligand>
        <name>Ca(2+)</name>
        <dbReference type="ChEBI" id="CHEBI:29108"/>
        <label>2</label>
    </ligand>
</feature>
<dbReference type="PROSITE" id="PS50873">
    <property type="entry name" value="PEROXIDASE_4"/>
    <property type="match status" value="1"/>
</dbReference>
<keyword evidence="8 18" id="KW-0479">Metal-binding</keyword>
<evidence type="ECO:0000256" key="7">
    <source>
        <dbReference type="ARBA" id="ARBA00022617"/>
    </source>
</evidence>
<evidence type="ECO:0000256" key="15">
    <source>
        <dbReference type="ARBA" id="ARBA00023324"/>
    </source>
</evidence>
<keyword evidence="13 20" id="KW-1015">Disulfide bond</keyword>